<dbReference type="EMBL" id="BGPR01064171">
    <property type="protein sequence ID" value="GBO39221.1"/>
    <property type="molecule type" value="Genomic_DNA"/>
</dbReference>
<protein>
    <submittedName>
        <fullName evidence="2">Uncharacterized protein</fullName>
    </submittedName>
</protein>
<dbReference type="AlphaFoldDB" id="A0A4Y2WQ47"/>
<evidence type="ECO:0000313" key="3">
    <source>
        <dbReference type="Proteomes" id="UP000499080"/>
    </source>
</evidence>
<evidence type="ECO:0000313" key="2">
    <source>
        <dbReference type="EMBL" id="GBO39221.1"/>
    </source>
</evidence>
<sequence>SRRSLPSPESTDDHRAGLAKEEEIEEEMRTIMPPAFRDFLSRSLFISEEHCSETRRQQKSSPLCGWK</sequence>
<name>A0A4Y2WQ47_ARAVE</name>
<evidence type="ECO:0000256" key="1">
    <source>
        <dbReference type="SAM" id="MobiDB-lite"/>
    </source>
</evidence>
<organism evidence="2 3">
    <name type="scientific">Araneus ventricosus</name>
    <name type="common">Orbweaver spider</name>
    <name type="synonym">Epeira ventricosa</name>
    <dbReference type="NCBI Taxonomy" id="182803"/>
    <lineage>
        <taxon>Eukaryota</taxon>
        <taxon>Metazoa</taxon>
        <taxon>Ecdysozoa</taxon>
        <taxon>Arthropoda</taxon>
        <taxon>Chelicerata</taxon>
        <taxon>Arachnida</taxon>
        <taxon>Araneae</taxon>
        <taxon>Araneomorphae</taxon>
        <taxon>Entelegynae</taxon>
        <taxon>Araneoidea</taxon>
        <taxon>Araneidae</taxon>
        <taxon>Araneus</taxon>
    </lineage>
</organism>
<gene>
    <name evidence="2" type="ORF">AVEN_248769_1</name>
</gene>
<comment type="caution">
    <text evidence="2">The sequence shown here is derived from an EMBL/GenBank/DDBJ whole genome shotgun (WGS) entry which is preliminary data.</text>
</comment>
<keyword evidence="3" id="KW-1185">Reference proteome</keyword>
<feature type="compositionally biased region" description="Basic and acidic residues" evidence="1">
    <location>
        <begin position="11"/>
        <end position="21"/>
    </location>
</feature>
<accession>A0A4Y2WQ47</accession>
<reference evidence="2 3" key="1">
    <citation type="journal article" date="2019" name="Sci. Rep.">
        <title>Orb-weaving spider Araneus ventricosus genome elucidates the spidroin gene catalogue.</title>
        <authorList>
            <person name="Kono N."/>
            <person name="Nakamura H."/>
            <person name="Ohtoshi R."/>
            <person name="Moran D.A.P."/>
            <person name="Shinohara A."/>
            <person name="Yoshida Y."/>
            <person name="Fujiwara M."/>
            <person name="Mori M."/>
            <person name="Tomita M."/>
            <person name="Arakawa K."/>
        </authorList>
    </citation>
    <scope>NUCLEOTIDE SEQUENCE [LARGE SCALE GENOMIC DNA]</scope>
</reference>
<dbReference type="Proteomes" id="UP000499080">
    <property type="component" value="Unassembled WGS sequence"/>
</dbReference>
<proteinExistence type="predicted"/>
<feature type="non-terminal residue" evidence="2">
    <location>
        <position position="1"/>
    </location>
</feature>
<feature type="region of interest" description="Disordered" evidence="1">
    <location>
        <begin position="1"/>
        <end position="24"/>
    </location>
</feature>